<evidence type="ECO:0000256" key="5">
    <source>
        <dbReference type="ARBA" id="ARBA00022692"/>
    </source>
</evidence>
<dbReference type="InterPro" id="IPR051906">
    <property type="entry name" value="TolC-like"/>
</dbReference>
<comment type="subcellular location">
    <subcellularLocation>
        <location evidence="1">Cell outer membrane</location>
    </subcellularLocation>
</comment>
<feature type="region of interest" description="Disordered" evidence="9">
    <location>
        <begin position="73"/>
        <end position="94"/>
    </location>
</feature>
<feature type="chain" id="PRO_5015599710" evidence="10">
    <location>
        <begin position="25"/>
        <end position="454"/>
    </location>
</feature>
<feature type="coiled-coil region" evidence="8">
    <location>
        <begin position="154"/>
        <end position="212"/>
    </location>
</feature>
<dbReference type="Proteomes" id="UP000240892">
    <property type="component" value="Unassembled WGS sequence"/>
</dbReference>
<reference evidence="11 12" key="1">
    <citation type="submission" date="2018-03" db="EMBL/GenBank/DDBJ databases">
        <title>First report of an OXA-48+CTX-M-M-producing Kluyvera ascorbata clone recovered from patients admitted in a University Hospital in Madrid, Spain.</title>
        <authorList>
            <person name="Hernandez-Garcia M."/>
            <person name="Leon-Sampedro R."/>
            <person name="Perez-Viso B."/>
            <person name="Morosini M.I."/>
            <person name="Lopez-Fresnena N."/>
            <person name="Coque T.M."/>
            <person name="Bonten M."/>
            <person name="Malhotra-Kumar S."/>
            <person name="Ruiz-Garbajosa P."/>
            <person name="Canton R."/>
        </authorList>
    </citation>
    <scope>NUCLEOTIDE SEQUENCE [LARGE SCALE GENOMIC DNA]</scope>
    <source>
        <strain evidence="11 12">KA2</strain>
    </source>
</reference>
<keyword evidence="12" id="KW-1185">Reference proteome</keyword>
<dbReference type="InterPro" id="IPR010130">
    <property type="entry name" value="T1SS_OMP_TolC"/>
</dbReference>
<dbReference type="NCBIfam" id="TIGR01844">
    <property type="entry name" value="type_I_sec_TolC"/>
    <property type="match status" value="1"/>
</dbReference>
<proteinExistence type="inferred from homology"/>
<dbReference type="GO" id="GO:0015562">
    <property type="term" value="F:efflux transmembrane transporter activity"/>
    <property type="evidence" value="ECO:0007669"/>
    <property type="project" value="InterPro"/>
</dbReference>
<feature type="region of interest" description="Disordered" evidence="9">
    <location>
        <begin position="433"/>
        <end position="454"/>
    </location>
</feature>
<comment type="caution">
    <text evidence="11">The sequence shown here is derived from an EMBL/GenBank/DDBJ whole genome shotgun (WGS) entry which is preliminary data.</text>
</comment>
<keyword evidence="8" id="KW-0175">Coiled coil</keyword>
<feature type="compositionally biased region" description="Polar residues" evidence="9">
    <location>
        <begin position="73"/>
        <end position="84"/>
    </location>
</feature>
<protein>
    <submittedName>
        <fullName evidence="11">Channel protein TolC</fullName>
    </submittedName>
</protein>
<evidence type="ECO:0000256" key="2">
    <source>
        <dbReference type="ARBA" id="ARBA00007613"/>
    </source>
</evidence>
<name>A0A2T2XXY2_9ENTR</name>
<feature type="signal peptide" evidence="10">
    <location>
        <begin position="1"/>
        <end position="24"/>
    </location>
</feature>
<gene>
    <name evidence="11" type="ORF">C8256_19825</name>
</gene>
<evidence type="ECO:0000256" key="4">
    <source>
        <dbReference type="ARBA" id="ARBA00022452"/>
    </source>
</evidence>
<evidence type="ECO:0000256" key="8">
    <source>
        <dbReference type="SAM" id="Coils"/>
    </source>
</evidence>
<keyword evidence="3" id="KW-0813">Transport</keyword>
<dbReference type="Pfam" id="PF02321">
    <property type="entry name" value="OEP"/>
    <property type="match status" value="2"/>
</dbReference>
<evidence type="ECO:0000313" key="12">
    <source>
        <dbReference type="Proteomes" id="UP000240892"/>
    </source>
</evidence>
<evidence type="ECO:0000256" key="6">
    <source>
        <dbReference type="ARBA" id="ARBA00023136"/>
    </source>
</evidence>
<evidence type="ECO:0000256" key="7">
    <source>
        <dbReference type="ARBA" id="ARBA00023237"/>
    </source>
</evidence>
<dbReference type="SUPFAM" id="SSF56954">
    <property type="entry name" value="Outer membrane efflux proteins (OEP)"/>
    <property type="match status" value="1"/>
</dbReference>
<dbReference type="GO" id="GO:0015288">
    <property type="term" value="F:porin activity"/>
    <property type="evidence" value="ECO:0007669"/>
    <property type="project" value="TreeGrafter"/>
</dbReference>
<evidence type="ECO:0000256" key="1">
    <source>
        <dbReference type="ARBA" id="ARBA00004442"/>
    </source>
</evidence>
<evidence type="ECO:0000256" key="9">
    <source>
        <dbReference type="SAM" id="MobiDB-lite"/>
    </source>
</evidence>
<dbReference type="Gene3D" id="1.20.1600.10">
    <property type="entry name" value="Outer membrane efflux proteins (OEP)"/>
    <property type="match status" value="1"/>
</dbReference>
<keyword evidence="10" id="KW-0732">Signal</keyword>
<dbReference type="GO" id="GO:0009279">
    <property type="term" value="C:cell outer membrane"/>
    <property type="evidence" value="ECO:0007669"/>
    <property type="project" value="UniProtKB-SubCell"/>
</dbReference>
<keyword evidence="6" id="KW-0472">Membrane</keyword>
<comment type="similarity">
    <text evidence="2">Belongs to the outer membrane factor (OMF) (TC 1.B.17) family.</text>
</comment>
<dbReference type="PANTHER" id="PTHR30026">
    <property type="entry name" value="OUTER MEMBRANE PROTEIN TOLC"/>
    <property type="match status" value="1"/>
</dbReference>
<dbReference type="InterPro" id="IPR003423">
    <property type="entry name" value="OMP_efflux"/>
</dbReference>
<feature type="compositionally biased region" description="Basic and acidic residues" evidence="9">
    <location>
        <begin position="85"/>
        <end position="94"/>
    </location>
</feature>
<dbReference type="GO" id="GO:1990281">
    <property type="term" value="C:efflux pump complex"/>
    <property type="evidence" value="ECO:0007669"/>
    <property type="project" value="TreeGrafter"/>
</dbReference>
<keyword evidence="5" id="KW-0812">Transmembrane</keyword>
<dbReference type="EMBL" id="PYHO01000019">
    <property type="protein sequence ID" value="PSR45164.1"/>
    <property type="molecule type" value="Genomic_DNA"/>
</dbReference>
<accession>A0A2T2XXY2</accession>
<evidence type="ECO:0000256" key="3">
    <source>
        <dbReference type="ARBA" id="ARBA00022448"/>
    </source>
</evidence>
<dbReference type="AlphaFoldDB" id="A0A2T2XXY2"/>
<sequence>MMSKHILALTGISLPLLFSHTASAVSLEQAVKESLLWHPQVSASVNSRYSADEDLRAARGGFLPTLNLSAGTGWEQTDNSSTRAANDHRRNLHRSESSINLSQNVFNGFATTSEVDRQRATVNSRAYSVLNTSEVTALNAIQSYLDVLMRQRMVKLAEDNLKSHERVFDQIRLRTQQGVGRKADYEQAQARLAQARNNLLTEQTNLEDAQANYFSVVGREATGLSMPMATNIPATQAEAHKQMLENSPLLKQADADVEATRQQYEAAKSRFYPSVDIDLGRRMDNNIDGTRGHDQEWQAMLRMRYNLFNGGSDKAQLSSYAYKMQEAQDVKRNALRQLDEELRLSWNAWRNAKQQVPIAKDYAERSAVVRTAYQEQFSIGERSLLDMLDSENEVFNAQRRYVEMQFVEMFTTYRINARIGDLLKQLNVQAPSAAQPIETAKSPSSAHSDLPELR</sequence>
<evidence type="ECO:0000256" key="10">
    <source>
        <dbReference type="SAM" id="SignalP"/>
    </source>
</evidence>
<keyword evidence="4" id="KW-1134">Transmembrane beta strand</keyword>
<dbReference type="PANTHER" id="PTHR30026:SF22">
    <property type="entry name" value="OUTER MEMBRANE EFFLUX PROTEIN"/>
    <property type="match status" value="1"/>
</dbReference>
<evidence type="ECO:0000313" key="11">
    <source>
        <dbReference type="EMBL" id="PSR45164.1"/>
    </source>
</evidence>
<keyword evidence="7" id="KW-0998">Cell outer membrane</keyword>
<organism evidence="11 12">
    <name type="scientific">Kluyvera genomosp. 2</name>
    <dbReference type="NCBI Taxonomy" id="2774054"/>
    <lineage>
        <taxon>Bacteria</taxon>
        <taxon>Pseudomonadati</taxon>
        <taxon>Pseudomonadota</taxon>
        <taxon>Gammaproteobacteria</taxon>
        <taxon>Enterobacterales</taxon>
        <taxon>Enterobacteriaceae</taxon>
        <taxon>Kluyvera</taxon>
    </lineage>
</organism>